<dbReference type="AlphaFoldDB" id="A0AAW8TC92"/>
<proteinExistence type="predicted"/>
<dbReference type="EMBL" id="JARPXL010000097">
    <property type="protein sequence ID" value="MDT2546946.1"/>
    <property type="molecule type" value="Genomic_DNA"/>
</dbReference>
<keyword evidence="1" id="KW-0812">Transmembrane</keyword>
<evidence type="ECO:0000313" key="3">
    <source>
        <dbReference type="Proteomes" id="UP001254770"/>
    </source>
</evidence>
<comment type="caution">
    <text evidence="2">The sequence shown here is derived from an EMBL/GenBank/DDBJ whole genome shotgun (WGS) entry which is preliminary data.</text>
</comment>
<accession>A0AAW8TC92</accession>
<gene>
    <name evidence="2" type="ORF">P7D69_21740</name>
</gene>
<dbReference type="Proteomes" id="UP001254770">
    <property type="component" value="Unassembled WGS sequence"/>
</dbReference>
<feature type="transmembrane region" description="Helical" evidence="1">
    <location>
        <begin position="30"/>
        <end position="50"/>
    </location>
</feature>
<name>A0AAW8TC92_9ENTE</name>
<organism evidence="2 3">
    <name type="scientific">Enterococcus raffinosus</name>
    <dbReference type="NCBI Taxonomy" id="71452"/>
    <lineage>
        <taxon>Bacteria</taxon>
        <taxon>Bacillati</taxon>
        <taxon>Bacillota</taxon>
        <taxon>Bacilli</taxon>
        <taxon>Lactobacillales</taxon>
        <taxon>Enterococcaceae</taxon>
        <taxon>Enterococcus</taxon>
    </lineage>
</organism>
<protein>
    <submittedName>
        <fullName evidence="2">Uncharacterized protein</fullName>
    </submittedName>
</protein>
<sequence>MTLPTFPTVDLTSYVEWMVKGFTGIVSSNAGLVIGAGVVMAFAVMAIVKVKGFAKKATR</sequence>
<reference evidence="2" key="1">
    <citation type="submission" date="2023-03" db="EMBL/GenBank/DDBJ databases">
        <authorList>
            <person name="Shen W."/>
            <person name="Cai J."/>
        </authorList>
    </citation>
    <scope>NUCLEOTIDE SEQUENCE</scope>
    <source>
        <strain evidence="2">Y15</strain>
    </source>
</reference>
<evidence type="ECO:0000256" key="1">
    <source>
        <dbReference type="SAM" id="Phobius"/>
    </source>
</evidence>
<keyword evidence="1" id="KW-1133">Transmembrane helix</keyword>
<evidence type="ECO:0000313" key="2">
    <source>
        <dbReference type="EMBL" id="MDT2546946.1"/>
    </source>
</evidence>
<keyword evidence="1" id="KW-0472">Membrane</keyword>
<dbReference type="RefSeq" id="WP_311816390.1">
    <property type="nucleotide sequence ID" value="NZ_JARPXG010000001.1"/>
</dbReference>